<dbReference type="EMBL" id="SADV01000001">
    <property type="protein sequence ID" value="TQR39695.1"/>
    <property type="molecule type" value="Genomic_DNA"/>
</dbReference>
<proteinExistence type="predicted"/>
<dbReference type="AlphaFoldDB" id="A0A544V0S3"/>
<dbReference type="OrthoDB" id="9765680at2"/>
<dbReference type="PROSITE" id="PS00455">
    <property type="entry name" value="AMP_BINDING"/>
    <property type="match status" value="1"/>
</dbReference>
<protein>
    <recommendedName>
        <fullName evidence="5">Amino acid adenylation domain-containing protein</fullName>
    </recommendedName>
</protein>
<dbReference type="InterPro" id="IPR045851">
    <property type="entry name" value="AMP-bd_C_sf"/>
</dbReference>
<dbReference type="Pfam" id="PF00501">
    <property type="entry name" value="AMP-binding"/>
    <property type="match status" value="1"/>
</dbReference>
<gene>
    <name evidence="3" type="ORF">C7Y47_01295</name>
</gene>
<reference evidence="3 4" key="1">
    <citation type="submission" date="2018-03" db="EMBL/GenBank/DDBJ databases">
        <title>Aerobic endospore-forming bacteria genome sequencing and assembly.</title>
        <authorList>
            <person name="Cavalcante D.A."/>
            <person name="Driks A."/>
            <person name="Putonti C."/>
            <person name="De-Souza M.T."/>
        </authorList>
    </citation>
    <scope>NUCLEOTIDE SEQUENCE [LARGE SCALE GENOMIC DNA]</scope>
    <source>
        <strain evidence="3 4">SDF0037</strain>
    </source>
</reference>
<feature type="domain" description="AMP-dependent synthetase/ligase" evidence="1">
    <location>
        <begin position="10"/>
        <end position="286"/>
    </location>
</feature>
<dbReference type="Gene3D" id="3.30.300.30">
    <property type="match status" value="1"/>
</dbReference>
<dbReference type="Pfam" id="PF13193">
    <property type="entry name" value="AMP-binding_C"/>
    <property type="match status" value="1"/>
</dbReference>
<dbReference type="Gene3D" id="3.40.50.12780">
    <property type="entry name" value="N-terminal domain of ligase-like"/>
    <property type="match status" value="1"/>
</dbReference>
<dbReference type="InterPro" id="IPR020845">
    <property type="entry name" value="AMP-binding_CS"/>
</dbReference>
<dbReference type="GO" id="GO:0043041">
    <property type="term" value="P:amino acid activation for nonribosomal peptide biosynthetic process"/>
    <property type="evidence" value="ECO:0007669"/>
    <property type="project" value="TreeGrafter"/>
</dbReference>
<evidence type="ECO:0000259" key="2">
    <source>
        <dbReference type="Pfam" id="PF13193"/>
    </source>
</evidence>
<sequence length="432" mass="49692">MDRHLFLQNHERINYMLEKSNVNEVICDDFGVEILDKLNIQIPLKTLHYQELEKICEALSDINGRNKYDNIYLMYTSGSTGYPKAITINNENISPFMEWNLEYFNFTNQDRIIQYHNLSFDFSVWEIFEALLSGGVLHVVDDLISIDMYSFLQYLSINKITVLNVTPTQFRQMLDYLNIINLDAFSSLKFLIFGGEALPSSLVNDAIKVLPSDCEIYNEYGPTEATISSSILLYSEDHGQKYPTIPIGLPTANTDYYVLNNDLAPVLPGCKGELYIGGPGVARGYYQNPDKTEQSFKYFEALDQILYKTGDIVQILEDNNLLFIGRDDSQIKLRGYRIELGEIENAICQINGIDNSVVLLKENLTHNFKYLISFVTRKENVSHLNEETLKKELKKKLPVYMIPQRIMIIDKFPMTPNGKVDKIELDTYGNFE</sequence>
<dbReference type="InterPro" id="IPR000873">
    <property type="entry name" value="AMP-dep_synth/lig_dom"/>
</dbReference>
<dbReference type="CDD" id="cd05930">
    <property type="entry name" value="A_NRPS"/>
    <property type="match status" value="1"/>
</dbReference>
<dbReference type="Proteomes" id="UP000317944">
    <property type="component" value="Unassembled WGS sequence"/>
</dbReference>
<dbReference type="SUPFAM" id="SSF56801">
    <property type="entry name" value="Acetyl-CoA synthetase-like"/>
    <property type="match status" value="1"/>
</dbReference>
<dbReference type="GO" id="GO:0005737">
    <property type="term" value="C:cytoplasm"/>
    <property type="evidence" value="ECO:0007669"/>
    <property type="project" value="TreeGrafter"/>
</dbReference>
<accession>A0A544V0S3</accession>
<name>A0A544V0S3_LYSSH</name>
<evidence type="ECO:0000259" key="1">
    <source>
        <dbReference type="Pfam" id="PF00501"/>
    </source>
</evidence>
<dbReference type="PANTHER" id="PTHR45527:SF1">
    <property type="entry name" value="FATTY ACID SYNTHASE"/>
    <property type="match status" value="1"/>
</dbReference>
<dbReference type="InterPro" id="IPR042099">
    <property type="entry name" value="ANL_N_sf"/>
</dbReference>
<evidence type="ECO:0008006" key="5">
    <source>
        <dbReference type="Google" id="ProtNLM"/>
    </source>
</evidence>
<organism evidence="3 4">
    <name type="scientific">Lysinibacillus sphaericus</name>
    <name type="common">Bacillus sphaericus</name>
    <dbReference type="NCBI Taxonomy" id="1421"/>
    <lineage>
        <taxon>Bacteria</taxon>
        <taxon>Bacillati</taxon>
        <taxon>Bacillota</taxon>
        <taxon>Bacilli</taxon>
        <taxon>Bacillales</taxon>
        <taxon>Bacillaceae</taxon>
        <taxon>Lysinibacillus</taxon>
    </lineage>
</organism>
<dbReference type="InterPro" id="IPR025110">
    <property type="entry name" value="AMP-bd_C"/>
</dbReference>
<dbReference type="RefSeq" id="WP_142507114.1">
    <property type="nucleotide sequence ID" value="NZ_SADV01000001.1"/>
</dbReference>
<evidence type="ECO:0000313" key="3">
    <source>
        <dbReference type="EMBL" id="TQR39695.1"/>
    </source>
</evidence>
<evidence type="ECO:0000313" key="4">
    <source>
        <dbReference type="Proteomes" id="UP000317944"/>
    </source>
</evidence>
<dbReference type="GO" id="GO:0044550">
    <property type="term" value="P:secondary metabolite biosynthetic process"/>
    <property type="evidence" value="ECO:0007669"/>
    <property type="project" value="TreeGrafter"/>
</dbReference>
<feature type="domain" description="AMP-binding enzyme C-terminal" evidence="2">
    <location>
        <begin position="342"/>
        <end position="419"/>
    </location>
</feature>
<dbReference type="PANTHER" id="PTHR45527">
    <property type="entry name" value="NONRIBOSOMAL PEPTIDE SYNTHETASE"/>
    <property type="match status" value="1"/>
</dbReference>
<comment type="caution">
    <text evidence="3">The sequence shown here is derived from an EMBL/GenBank/DDBJ whole genome shotgun (WGS) entry which is preliminary data.</text>
</comment>
<dbReference type="GO" id="GO:0031177">
    <property type="term" value="F:phosphopantetheine binding"/>
    <property type="evidence" value="ECO:0007669"/>
    <property type="project" value="TreeGrafter"/>
</dbReference>